<dbReference type="RefSeq" id="WP_378486031.1">
    <property type="nucleotide sequence ID" value="NZ_JBHUFB010000012.1"/>
</dbReference>
<dbReference type="EMBL" id="JBHUFB010000012">
    <property type="protein sequence ID" value="MFD1813522.1"/>
    <property type="molecule type" value="Genomic_DNA"/>
</dbReference>
<comment type="caution">
    <text evidence="2">The sequence shown here is derived from an EMBL/GenBank/DDBJ whole genome shotgun (WGS) entry which is preliminary data.</text>
</comment>
<evidence type="ECO:0000256" key="1">
    <source>
        <dbReference type="SAM" id="MobiDB-lite"/>
    </source>
</evidence>
<dbReference type="Proteomes" id="UP001597286">
    <property type="component" value="Unassembled WGS sequence"/>
</dbReference>
<feature type="region of interest" description="Disordered" evidence="1">
    <location>
        <begin position="1"/>
        <end position="25"/>
    </location>
</feature>
<evidence type="ECO:0008006" key="4">
    <source>
        <dbReference type="Google" id="ProtNLM"/>
    </source>
</evidence>
<evidence type="ECO:0000313" key="2">
    <source>
        <dbReference type="EMBL" id="MFD1813522.1"/>
    </source>
</evidence>
<evidence type="ECO:0000313" key="3">
    <source>
        <dbReference type="Proteomes" id="UP001597286"/>
    </source>
</evidence>
<accession>A0ABW4P746</accession>
<name>A0ABW4P746_9NOCA</name>
<protein>
    <recommendedName>
        <fullName evidence="4">PaaI family thioesterase</fullName>
    </recommendedName>
</protein>
<keyword evidence="3" id="KW-1185">Reference proteome</keyword>
<proteinExistence type="predicted"/>
<dbReference type="InterPro" id="IPR029069">
    <property type="entry name" value="HotDog_dom_sf"/>
</dbReference>
<dbReference type="SUPFAM" id="SSF54637">
    <property type="entry name" value="Thioesterase/thiol ester dehydrase-isomerase"/>
    <property type="match status" value="1"/>
</dbReference>
<dbReference type="Gene3D" id="3.10.129.10">
    <property type="entry name" value="Hotdog Thioesterase"/>
    <property type="match status" value="1"/>
</dbReference>
<sequence length="230" mass="24965">MTDDEGSTAAVADSRPASRFGVQPLQQTREAAATLRRLAGLLLSLEHEHPAVEAMIAQFGAWEEELASVAPADPRPRFGPNQTADQRVYLDHAYDIGSFNPSFPEYDFERFDTETASGTVNFPILYEGPPGLVHGGVLAAFFDCVIQHHNCAAGVAGKTRSLTITYRRPTPLLTTLDFGITREPTDRGVRSTARLLLGGEVLCTGELDAVARSVEELAARNAGNGRQERR</sequence>
<gene>
    <name evidence="2" type="ORF">ACFSJG_14975</name>
</gene>
<reference evidence="3" key="1">
    <citation type="journal article" date="2019" name="Int. J. Syst. Evol. Microbiol.">
        <title>The Global Catalogue of Microorganisms (GCM) 10K type strain sequencing project: providing services to taxonomists for standard genome sequencing and annotation.</title>
        <authorList>
            <consortium name="The Broad Institute Genomics Platform"/>
            <consortium name="The Broad Institute Genome Sequencing Center for Infectious Disease"/>
            <person name="Wu L."/>
            <person name="Ma J."/>
        </authorList>
    </citation>
    <scope>NUCLEOTIDE SEQUENCE [LARGE SCALE GENOMIC DNA]</scope>
    <source>
        <strain evidence="3">DT72</strain>
    </source>
</reference>
<organism evidence="2 3">
    <name type="scientific">Rhodococcus gannanensis</name>
    <dbReference type="NCBI Taxonomy" id="1960308"/>
    <lineage>
        <taxon>Bacteria</taxon>
        <taxon>Bacillati</taxon>
        <taxon>Actinomycetota</taxon>
        <taxon>Actinomycetes</taxon>
        <taxon>Mycobacteriales</taxon>
        <taxon>Nocardiaceae</taxon>
        <taxon>Rhodococcus</taxon>
    </lineage>
</organism>